<protein>
    <recommendedName>
        <fullName evidence="3">HhH-GPD domain-containing protein</fullName>
    </recommendedName>
</protein>
<comment type="caution">
    <text evidence="1">The sequence shown here is derived from an EMBL/GenBank/DDBJ whole genome shotgun (WGS) entry which is preliminary data.</text>
</comment>
<dbReference type="AlphaFoldDB" id="A0A133VNZ6"/>
<gene>
    <name evidence="1" type="ORF">AKJ58_00775</name>
</gene>
<organism evidence="1 2">
    <name type="scientific">candidate division MSBL1 archaeon SCGC-AAA385D11</name>
    <dbReference type="NCBI Taxonomy" id="1698286"/>
    <lineage>
        <taxon>Archaea</taxon>
        <taxon>Methanobacteriati</taxon>
        <taxon>Methanobacteriota</taxon>
        <taxon>candidate division MSBL1</taxon>
    </lineage>
</organism>
<dbReference type="InterPro" id="IPR011257">
    <property type="entry name" value="DNA_glycosylase"/>
</dbReference>
<dbReference type="EMBL" id="LHYK01000009">
    <property type="protein sequence ID" value="KXB08166.1"/>
    <property type="molecule type" value="Genomic_DNA"/>
</dbReference>
<dbReference type="GO" id="GO:0003824">
    <property type="term" value="F:catalytic activity"/>
    <property type="evidence" value="ECO:0007669"/>
    <property type="project" value="InterPro"/>
</dbReference>
<sequence>MSAEQKLKELPSYSEELGLNLREPEGRFKWFLASILFGKRISAEIAKRTFAKFESAGITTSEKILEAGWDKLVEILDSGGYTRYDFSTASKLLNISRLLEKKYGSLEKLYASAENNKDLEKRFLEFKGIGPTTVNIFLRELRPIWEKADPKVSSPALDVVKKIKLEENRKIKFLESSLVRVNLEYCKSKRCQGCPVRKSCSEFKNDNNRFEP</sequence>
<dbReference type="Proteomes" id="UP000070256">
    <property type="component" value="Unassembled WGS sequence"/>
</dbReference>
<dbReference type="GO" id="GO:0006281">
    <property type="term" value="P:DNA repair"/>
    <property type="evidence" value="ECO:0007669"/>
    <property type="project" value="InterPro"/>
</dbReference>
<proteinExistence type="predicted"/>
<evidence type="ECO:0000313" key="2">
    <source>
        <dbReference type="Proteomes" id="UP000070256"/>
    </source>
</evidence>
<reference evidence="1 2" key="1">
    <citation type="journal article" date="2016" name="Sci. Rep.">
        <title>Metabolic traits of an uncultured archaeal lineage -MSBL1- from brine pools of the Red Sea.</title>
        <authorList>
            <person name="Mwirichia R."/>
            <person name="Alam I."/>
            <person name="Rashid M."/>
            <person name="Vinu M."/>
            <person name="Ba-Alawi W."/>
            <person name="Anthony Kamau A."/>
            <person name="Kamanda Ngugi D."/>
            <person name="Goker M."/>
            <person name="Klenk H.P."/>
            <person name="Bajic V."/>
            <person name="Stingl U."/>
        </authorList>
    </citation>
    <scope>NUCLEOTIDE SEQUENCE [LARGE SCALE GENOMIC DNA]</scope>
    <source>
        <strain evidence="1">SCGC-AAA385D11</strain>
    </source>
</reference>
<keyword evidence="2" id="KW-1185">Reference proteome</keyword>
<dbReference type="Gene3D" id="1.10.340.30">
    <property type="entry name" value="Hypothetical protein, domain 2"/>
    <property type="match status" value="1"/>
</dbReference>
<accession>A0A133VNZ6</accession>
<evidence type="ECO:0008006" key="3">
    <source>
        <dbReference type="Google" id="ProtNLM"/>
    </source>
</evidence>
<dbReference type="SUPFAM" id="SSF48150">
    <property type="entry name" value="DNA-glycosylase"/>
    <property type="match status" value="1"/>
</dbReference>
<evidence type="ECO:0000313" key="1">
    <source>
        <dbReference type="EMBL" id="KXB08166.1"/>
    </source>
</evidence>
<name>A0A133VNZ6_9EURY</name>